<dbReference type="SUPFAM" id="SSF53649">
    <property type="entry name" value="Alkaline phosphatase-like"/>
    <property type="match status" value="1"/>
</dbReference>
<dbReference type="OrthoDB" id="980947at2"/>
<reference evidence="5 6" key="1">
    <citation type="submission" date="2016-10" db="EMBL/GenBank/DDBJ databases">
        <authorList>
            <person name="de Groot N.N."/>
        </authorList>
    </citation>
    <scope>NUCLEOTIDE SEQUENCE [LARGE SCALE GENOMIC DNA]</scope>
    <source>
        <strain evidence="5 6">Vu-144</strain>
    </source>
</reference>
<dbReference type="Proteomes" id="UP000199041">
    <property type="component" value="Unassembled WGS sequence"/>
</dbReference>
<dbReference type="EC" id="3.1.4.3" evidence="2"/>
<keyword evidence="6" id="KW-1185">Reference proteome</keyword>
<dbReference type="Pfam" id="PF04185">
    <property type="entry name" value="Phosphoesterase"/>
    <property type="match status" value="2"/>
</dbReference>
<dbReference type="PANTHER" id="PTHR31956:SF1">
    <property type="entry name" value="NON-SPECIFIC PHOSPHOLIPASE C1"/>
    <property type="match status" value="1"/>
</dbReference>
<evidence type="ECO:0000259" key="4">
    <source>
        <dbReference type="Pfam" id="PF05506"/>
    </source>
</evidence>
<dbReference type="NCBIfam" id="TIGR03396">
    <property type="entry name" value="PC_PLC"/>
    <property type="match status" value="1"/>
</dbReference>
<dbReference type="EMBL" id="FNQY01000022">
    <property type="protein sequence ID" value="SEA48809.1"/>
    <property type="molecule type" value="Genomic_DNA"/>
</dbReference>
<evidence type="ECO:0000256" key="2">
    <source>
        <dbReference type="ARBA" id="ARBA00012018"/>
    </source>
</evidence>
<protein>
    <recommendedName>
        <fullName evidence="2">phospholipase C</fullName>
        <ecNumber evidence="2">3.1.4.3</ecNumber>
    </recommendedName>
</protein>
<name>A0A1H4BKZ1_9BACT</name>
<dbReference type="InterPro" id="IPR017850">
    <property type="entry name" value="Alkaline_phosphatase_core_sf"/>
</dbReference>
<dbReference type="InterPro" id="IPR007312">
    <property type="entry name" value="Phosphoesterase"/>
</dbReference>
<evidence type="ECO:0000313" key="5">
    <source>
        <dbReference type="EMBL" id="SEA48809.1"/>
    </source>
</evidence>
<sequence>MDTRREFLKKAGMLGGGVGLWSALPASIKKALEIDPQKGSTFMDAEHVVLLMQENRSFDHLLGSLQGVRGYNDPRAIRLPDGNKVWLQTDEKGRTFTPFRLDIKKTRSTWTGNLPHTWTNQTDARNNGGFDRWLIAKRSGIKQYKELPLTLGHYTREDIPFYYALADAFTVCDQHFCSSLTGTTPNRLFFFTGKLRGGRNNQANVNNENVDYDHEVDWQTFPERLEDAGVSWKVYQNEISLDNGLNGTEEFWLGNFTDNPLEWFKQHGIRYSAGHYNKVKQDLNELPAAIEKARAALGSLSGNEQKKAAGKLADMESRLSYARKAIDTYSPASFQKLPQKLQNLHNKAFTVNSGADDYRKVDTIRYTDHETGAKKQMKAPKGDVFYQFRKDVQSGELPAVSWIVAPQAFSDHPSSPWYGAWYVSEAMDILTSNPEIWKKTIFILTYDENDGYYDHVPPFVAPNPKDKSSGLASEGLDIQNEYVTMDQDIQRVGAAYKAYARESPVGLGYRVPLIIASPWSRGGWVNSQICDHTSVLQLLESWLSQKKGSPVREENIGSWRRAICGNLHSVFRPFNGRGADLPFIQRDDFLGTIMDAKEKELPDGFHLMGREDITSLNQNPAESPYQPKQEAGIRNSCVLPYELYADLSVDSKNGNLEIKMTAANRIFKQQAAGAPFAIYSLGAPTDFKVRNYSVKVADTLKDQWALDGWQGDLFELQLHGPNGFLRVWKGKKASAGQLATVSLHYLKEKTLDLWVHNPGKSTLTLKVQDNSYGNVHKSLTILPGDTGRIKWPTRKSFGWYDFSILDQDHDLSIQYAGRVEDGTPGKTDPLMGSVKIG</sequence>
<evidence type="ECO:0000256" key="1">
    <source>
        <dbReference type="ARBA" id="ARBA00009717"/>
    </source>
</evidence>
<dbReference type="InterPro" id="IPR008475">
    <property type="entry name" value="PLipase_C_C"/>
</dbReference>
<dbReference type="GO" id="GO:0034480">
    <property type="term" value="F:phosphatidylcholine phospholipase C activity"/>
    <property type="evidence" value="ECO:0007669"/>
    <property type="project" value="UniProtKB-EC"/>
</dbReference>
<feature type="domain" description="Bacterial phospholipase C C-terminal" evidence="4">
    <location>
        <begin position="748"/>
        <end position="817"/>
    </location>
</feature>
<dbReference type="STRING" id="551991.SAMN05192529_12244"/>
<dbReference type="RefSeq" id="WP_091400245.1">
    <property type="nucleotide sequence ID" value="NZ_FNQY01000022.1"/>
</dbReference>
<feature type="domain" description="Bacterial phospholipase C C-terminal" evidence="4">
    <location>
        <begin position="636"/>
        <end position="731"/>
    </location>
</feature>
<keyword evidence="3" id="KW-0378">Hydrolase</keyword>
<dbReference type="AlphaFoldDB" id="A0A1H4BKZ1"/>
<dbReference type="Pfam" id="PF05506">
    <property type="entry name" value="PLipase_C_C"/>
    <property type="match status" value="2"/>
</dbReference>
<gene>
    <name evidence="5" type="ORF">SAMN05192529_12244</name>
</gene>
<proteinExistence type="inferred from homology"/>
<dbReference type="GO" id="GO:0016042">
    <property type="term" value="P:lipid catabolic process"/>
    <property type="evidence" value="ECO:0007669"/>
    <property type="project" value="InterPro"/>
</dbReference>
<evidence type="ECO:0000256" key="3">
    <source>
        <dbReference type="ARBA" id="ARBA00022801"/>
    </source>
</evidence>
<evidence type="ECO:0000313" key="6">
    <source>
        <dbReference type="Proteomes" id="UP000199041"/>
    </source>
</evidence>
<dbReference type="InterPro" id="IPR017767">
    <property type="entry name" value="PC-PLC"/>
</dbReference>
<organism evidence="5 6">
    <name type="scientific">Arachidicoccus rhizosphaerae</name>
    <dbReference type="NCBI Taxonomy" id="551991"/>
    <lineage>
        <taxon>Bacteria</taxon>
        <taxon>Pseudomonadati</taxon>
        <taxon>Bacteroidota</taxon>
        <taxon>Chitinophagia</taxon>
        <taxon>Chitinophagales</taxon>
        <taxon>Chitinophagaceae</taxon>
        <taxon>Arachidicoccus</taxon>
    </lineage>
</organism>
<dbReference type="InterPro" id="IPR006311">
    <property type="entry name" value="TAT_signal"/>
</dbReference>
<dbReference type="PROSITE" id="PS51318">
    <property type="entry name" value="TAT"/>
    <property type="match status" value="1"/>
</dbReference>
<accession>A0A1H4BKZ1</accession>
<dbReference type="PANTHER" id="PTHR31956">
    <property type="entry name" value="NON-SPECIFIC PHOSPHOLIPASE C4-RELATED"/>
    <property type="match status" value="1"/>
</dbReference>
<dbReference type="Gene3D" id="3.40.720.10">
    <property type="entry name" value="Alkaline Phosphatase, subunit A"/>
    <property type="match status" value="2"/>
</dbReference>
<comment type="similarity">
    <text evidence="1">Belongs to the bacterial phospholipase C family.</text>
</comment>